<dbReference type="RefSeq" id="WP_239262968.1">
    <property type="nucleotide sequence ID" value="NZ_JAKRCV010000011.1"/>
</dbReference>
<dbReference type="Proteomes" id="UP001521931">
    <property type="component" value="Unassembled WGS sequence"/>
</dbReference>
<dbReference type="NCBIfam" id="NF043066">
    <property type="entry name" value="ETEC_3214_dom"/>
    <property type="match status" value="1"/>
</dbReference>
<name>A0ABS9Q0F2_9MICO</name>
<proteinExistence type="predicted"/>
<protein>
    <submittedName>
        <fullName evidence="1">Uncharacterized protein</fullName>
    </submittedName>
</protein>
<sequence length="255" mass="27837">MSALVGAVLVIADAAPRAYSVLQWRDVEYQKLRSIHAGYDQEFATNQFGPATITQVRDNEKFVERIYVRRDHFVQIVTDRDSGRIALYSVVSCESNFRPAFDADEGVVVVLQDLPLSRAASFNPETVFPAETVIEEPSLNSGRSLHYLAGNTSSTPEHYVESWPLSMASKNRAYFVGASALCLGVYQGGSSFVGHLEDAPADVKKFRDTIVASLYAESTEGGDLDNEGYLKELGAPIGVSSWDLPPSIAEPAHAD</sequence>
<dbReference type="EMBL" id="JAKRCV010000011">
    <property type="protein sequence ID" value="MCG7321356.1"/>
    <property type="molecule type" value="Genomic_DNA"/>
</dbReference>
<dbReference type="InterPro" id="IPR050010">
    <property type="entry name" value="ETEC_3214_dom"/>
</dbReference>
<accession>A0ABS9Q0F2</accession>
<reference evidence="1 2" key="1">
    <citation type="submission" date="2022-02" db="EMBL/GenBank/DDBJ databases">
        <title>Uncovering new skin microbiome diversity through culturing and metagenomics.</title>
        <authorList>
            <person name="Conlan S."/>
            <person name="Deming C."/>
            <person name="Nisc Comparative Sequencing Program N."/>
            <person name="Segre J.A."/>
        </authorList>
    </citation>
    <scope>NUCLEOTIDE SEQUENCE [LARGE SCALE GENOMIC DNA]</scope>
    <source>
        <strain evidence="1 2">ACRQZ</strain>
    </source>
</reference>
<gene>
    <name evidence="1" type="ORF">MHL29_05525</name>
</gene>
<organism evidence="1 2">
    <name type="scientific">Arsenicicoccus bolidensis</name>
    <dbReference type="NCBI Taxonomy" id="229480"/>
    <lineage>
        <taxon>Bacteria</taxon>
        <taxon>Bacillati</taxon>
        <taxon>Actinomycetota</taxon>
        <taxon>Actinomycetes</taxon>
        <taxon>Micrococcales</taxon>
        <taxon>Intrasporangiaceae</taxon>
        <taxon>Arsenicicoccus</taxon>
    </lineage>
</organism>
<keyword evidence="2" id="KW-1185">Reference proteome</keyword>
<evidence type="ECO:0000313" key="2">
    <source>
        <dbReference type="Proteomes" id="UP001521931"/>
    </source>
</evidence>
<evidence type="ECO:0000313" key="1">
    <source>
        <dbReference type="EMBL" id="MCG7321356.1"/>
    </source>
</evidence>
<comment type="caution">
    <text evidence="1">The sequence shown here is derived from an EMBL/GenBank/DDBJ whole genome shotgun (WGS) entry which is preliminary data.</text>
</comment>